<keyword evidence="2" id="KW-1185">Reference proteome</keyword>
<dbReference type="RefSeq" id="WP_068008770.1">
    <property type="nucleotide sequence ID" value="NZ_FOFM01000021.1"/>
</dbReference>
<dbReference type="GO" id="GO:0015774">
    <property type="term" value="P:polysaccharide transport"/>
    <property type="evidence" value="ECO:0007669"/>
    <property type="project" value="InterPro"/>
</dbReference>
<dbReference type="Proteomes" id="UP000076577">
    <property type="component" value="Unassembled WGS sequence"/>
</dbReference>
<dbReference type="InterPro" id="IPR007833">
    <property type="entry name" value="Capsule_polysaccharide_synth"/>
</dbReference>
<dbReference type="PATRIC" id="fig|989403.3.peg.3761"/>
<gene>
    <name evidence="1" type="ORF">PsAD2_03490</name>
</gene>
<dbReference type="AlphaFoldDB" id="A0A165W8G4"/>
<dbReference type="GO" id="GO:0000271">
    <property type="term" value="P:polysaccharide biosynthetic process"/>
    <property type="evidence" value="ECO:0007669"/>
    <property type="project" value="InterPro"/>
</dbReference>
<sequence length="434" mass="50146">MTARSILILQSHPSGFCRSLLKEFEGEDVACKVVNFSLSDWYFRFGTGAVNYFGRLKKWQDKLETLIVENDITDIIYYADRRPYHRVAHDVAMRRGINTFAYEFGYMRPDWITLERGGMGVYSHYPNDPLQIRSSAADLPELEAPGPFPHSFLEEAVNEVICNLIPVFFPYLFPFYQRDRYYHPFRDYFSYIPRLIRQKRLAKEADETISALVRDKTEYFVVPMQMQGDYQIRHHSRYKHLSSFIRELYSSFSANSDAGSKLVFKLHPFDNNVEKWPKVIRQIAEEFRCLDRTLIIDGGDLNLLLRHSRGCVLVNSTVGMEALKTGVPVKPMGIAIYDIAGLTDQGTLDNFWEDPLQPDSELYHDLEKLMGHTIQIHGSFYNLEGRRIAAKEFVKRILEDRVNGHGTFVEVPPRLATAKAAGVPIPADCYWSDK</sequence>
<evidence type="ECO:0000313" key="1">
    <source>
        <dbReference type="EMBL" id="KZL16187.1"/>
    </source>
</evidence>
<dbReference type="CDD" id="cd16441">
    <property type="entry name" value="beta_Kdo_transferase_KpsS"/>
    <property type="match status" value="1"/>
</dbReference>
<accession>A0A165W8G4</accession>
<comment type="caution">
    <text evidence="1">The sequence shown here is derived from an EMBL/GenBank/DDBJ whole genome shotgun (WGS) entry which is preliminary data.</text>
</comment>
<proteinExistence type="predicted"/>
<reference evidence="1 2" key="1">
    <citation type="journal article" date="2016" name="Front. Microbiol.">
        <title>Comparative Genomic Analysis Reveals a Diverse Repertoire of Genes Involved in Prokaryote-Eukaryote Interactions within the Pseudovibrio Genus.</title>
        <authorList>
            <person name="Romano S."/>
            <person name="Fernandez-Guerra A."/>
            <person name="Reen F.J."/>
            <person name="Glockner F.O."/>
            <person name="Crowley S.P."/>
            <person name="O'Sullivan O."/>
            <person name="Cotter P.D."/>
            <person name="Adams C."/>
            <person name="Dobson A.D."/>
            <person name="O'Gara F."/>
        </authorList>
    </citation>
    <scope>NUCLEOTIDE SEQUENCE [LARGE SCALE GENOMIC DNA]</scope>
    <source>
        <strain evidence="1 2">Ad2</strain>
    </source>
</reference>
<dbReference type="EMBL" id="LMCB01000052">
    <property type="protein sequence ID" value="KZL16187.1"/>
    <property type="molecule type" value="Genomic_DNA"/>
</dbReference>
<evidence type="ECO:0000313" key="2">
    <source>
        <dbReference type="Proteomes" id="UP000076577"/>
    </source>
</evidence>
<dbReference type="Pfam" id="PF05159">
    <property type="entry name" value="Capsule_synth"/>
    <property type="match status" value="1"/>
</dbReference>
<name>A0A165W8G4_9HYPH</name>
<dbReference type="OrthoDB" id="9794206at2"/>
<protein>
    <submittedName>
        <fullName evidence="1">Capsule polysaccharide biosynthesis protein</fullName>
    </submittedName>
</protein>
<organism evidence="1 2">
    <name type="scientific">Pseudovibrio axinellae</name>
    <dbReference type="NCBI Taxonomy" id="989403"/>
    <lineage>
        <taxon>Bacteria</taxon>
        <taxon>Pseudomonadati</taxon>
        <taxon>Pseudomonadota</taxon>
        <taxon>Alphaproteobacteria</taxon>
        <taxon>Hyphomicrobiales</taxon>
        <taxon>Stappiaceae</taxon>
        <taxon>Pseudovibrio</taxon>
    </lineage>
</organism>
<dbReference type="STRING" id="989403.SAMN05421798_1215"/>